<dbReference type="EMBL" id="NMQW01000056">
    <property type="protein sequence ID" value="OXM82852.1"/>
    <property type="molecule type" value="Genomic_DNA"/>
</dbReference>
<evidence type="ECO:0000259" key="2">
    <source>
        <dbReference type="Pfam" id="PF07833"/>
    </source>
</evidence>
<accession>A0A229UHH8</accession>
<feature type="domain" description="Copper amine oxidase-like N-terminal" evidence="2">
    <location>
        <begin position="259"/>
        <end position="304"/>
    </location>
</feature>
<keyword evidence="4" id="KW-1185">Reference proteome</keyword>
<sequence>MRTRRWLGYAVAAVMTLSAVPAGVASVPQQAYACSKGEITTPEYDYSTASHVFYGMVNKVENVYFNGQMYRMATFVVDAKLKGEYVRTVLTRPDSDQCGMAFEAGRSYLVYANNRLGPPSASVFDVFSGDEAARRLEQAQSLIASVPVPEPGEQRVTLYPGTDATITLDGQQAPVKPGSLFYKNILYVPLTFFRDTLGYVTVWNAEANRYDILLRSEWAGIAAQGDQAQSAFKADSKGIPAGTEPFEATVTYSNVQARVDGGKYAPEHLPFTYDGVVFVPLRETAEKLGIQVTWDPGSYTAMLKDIRPIHPMDHPVLVMKLSSDTDGVPDLIVDRIENDQATYRVDRKLQYGEKPEQLSAPFLDLVKETDGARERRIRLFLKSGDRENELVMTEDLMHSLLTNPLVRTSASLTLGRDFFYWPDDYVIGTPNIH</sequence>
<dbReference type="AlphaFoldDB" id="A0A229UHH8"/>
<evidence type="ECO:0000313" key="4">
    <source>
        <dbReference type="Proteomes" id="UP000215509"/>
    </source>
</evidence>
<dbReference type="Proteomes" id="UP000215509">
    <property type="component" value="Unassembled WGS sequence"/>
</dbReference>
<dbReference type="RefSeq" id="WP_094018326.1">
    <property type="nucleotide sequence ID" value="NZ_NMQW01000056.1"/>
</dbReference>
<feature type="chain" id="PRO_5013234731" description="Copper amine oxidase-like N-terminal domain-containing protein" evidence="1">
    <location>
        <begin position="34"/>
        <end position="433"/>
    </location>
</feature>
<dbReference type="Pfam" id="PF07833">
    <property type="entry name" value="Cu_amine_oxidN1"/>
    <property type="match status" value="1"/>
</dbReference>
<comment type="caution">
    <text evidence="3">The sequence shown here is derived from an EMBL/GenBank/DDBJ whole genome shotgun (WGS) entry which is preliminary data.</text>
</comment>
<dbReference type="InterPro" id="IPR036582">
    <property type="entry name" value="Mao_N_sf"/>
</dbReference>
<dbReference type="OrthoDB" id="2600472at2"/>
<reference evidence="3 4" key="1">
    <citation type="submission" date="2017-07" db="EMBL/GenBank/DDBJ databases">
        <title>Genome sequencing and assembly of Paenibacillus rigui.</title>
        <authorList>
            <person name="Mayilraj S."/>
        </authorList>
    </citation>
    <scope>NUCLEOTIDE SEQUENCE [LARGE SCALE GENOMIC DNA]</scope>
    <source>
        <strain evidence="3 4">JCM 16352</strain>
    </source>
</reference>
<dbReference type="InterPro" id="IPR012854">
    <property type="entry name" value="Cu_amine_oxidase-like_N"/>
</dbReference>
<organism evidence="3 4">
    <name type="scientific">Paenibacillus rigui</name>
    <dbReference type="NCBI Taxonomy" id="554312"/>
    <lineage>
        <taxon>Bacteria</taxon>
        <taxon>Bacillati</taxon>
        <taxon>Bacillota</taxon>
        <taxon>Bacilli</taxon>
        <taxon>Bacillales</taxon>
        <taxon>Paenibacillaceae</taxon>
        <taxon>Paenibacillus</taxon>
    </lineage>
</organism>
<evidence type="ECO:0000313" key="3">
    <source>
        <dbReference type="EMBL" id="OXM82852.1"/>
    </source>
</evidence>
<gene>
    <name evidence="3" type="ORF">CF651_28860</name>
</gene>
<keyword evidence="1" id="KW-0732">Signal</keyword>
<dbReference type="SUPFAM" id="SSF55383">
    <property type="entry name" value="Copper amine oxidase, domain N"/>
    <property type="match status" value="1"/>
</dbReference>
<protein>
    <recommendedName>
        <fullName evidence="2">Copper amine oxidase-like N-terminal domain-containing protein</fullName>
    </recommendedName>
</protein>
<evidence type="ECO:0000256" key="1">
    <source>
        <dbReference type="SAM" id="SignalP"/>
    </source>
</evidence>
<proteinExistence type="predicted"/>
<name>A0A229UHH8_9BACL</name>
<feature type="signal peptide" evidence="1">
    <location>
        <begin position="1"/>
        <end position="33"/>
    </location>
</feature>